<dbReference type="PANTHER" id="PTHR16943:SF8">
    <property type="entry name" value="2-METHYLCITRATE DEHYDRATASE"/>
    <property type="match status" value="1"/>
</dbReference>
<gene>
    <name evidence="4" type="ORF">EUX54_03170</name>
</gene>
<dbReference type="EMBL" id="SDPI01000010">
    <property type="protein sequence ID" value="TPH01075.1"/>
    <property type="molecule type" value="Genomic_DNA"/>
</dbReference>
<dbReference type="Gene3D" id="1.10.4100.10">
    <property type="entry name" value="2-methylcitrate dehydratase PrpD"/>
    <property type="match status" value="1"/>
</dbReference>
<comment type="caution">
    <text evidence="4">The sequence shown here is derived from an EMBL/GenBank/DDBJ whole genome shotgun (WGS) entry which is preliminary data.</text>
</comment>
<dbReference type="InterPro" id="IPR036148">
    <property type="entry name" value="MmgE/PrpD_sf"/>
</dbReference>
<dbReference type="Pfam" id="PF19305">
    <property type="entry name" value="MmgE_PrpD_C"/>
    <property type="match status" value="1"/>
</dbReference>
<name>A0A502JSC6_HAEHA</name>
<evidence type="ECO:0000313" key="5">
    <source>
        <dbReference type="Proteomes" id="UP000318695"/>
    </source>
</evidence>
<dbReference type="InterPro" id="IPR045337">
    <property type="entry name" value="MmgE_PrpD_C"/>
</dbReference>
<dbReference type="PANTHER" id="PTHR16943">
    <property type="entry name" value="2-METHYLCITRATE DEHYDRATASE-RELATED"/>
    <property type="match status" value="1"/>
</dbReference>
<accession>A0A502JSC6</accession>
<dbReference type="Gene3D" id="3.30.1330.120">
    <property type="entry name" value="2-methylcitrate dehydratase PrpD"/>
    <property type="match status" value="1"/>
</dbReference>
<dbReference type="InterPro" id="IPR042188">
    <property type="entry name" value="MmgE/PrpD_sf_2"/>
</dbReference>
<dbReference type="InterPro" id="IPR045336">
    <property type="entry name" value="MmgE_PrpD_N"/>
</dbReference>
<dbReference type="SUPFAM" id="SSF103378">
    <property type="entry name" value="2-methylcitrate dehydratase PrpD"/>
    <property type="match status" value="1"/>
</dbReference>
<evidence type="ECO:0000259" key="2">
    <source>
        <dbReference type="Pfam" id="PF03972"/>
    </source>
</evidence>
<protein>
    <submittedName>
        <fullName evidence="4">MmgE/PrpD family protein</fullName>
    </submittedName>
</protein>
<dbReference type="RefSeq" id="WP_140578128.1">
    <property type="nucleotide sequence ID" value="NZ_SDPI01000010.1"/>
</dbReference>
<dbReference type="Proteomes" id="UP000318695">
    <property type="component" value="Unassembled WGS sequence"/>
</dbReference>
<reference evidence="4 5" key="1">
    <citation type="submission" date="2019-01" db="EMBL/GenBank/DDBJ databases">
        <title>Comparative genomic analysis identifies haemin-independent Haemophilus haemolyticus: a formal re-classification of Haemophilus intermedius.</title>
        <authorList>
            <person name="Harris T.M."/>
            <person name="Price E.P."/>
            <person name="Sarovich D.S."/>
            <person name="Norskov-Lauritsen N."/>
            <person name="Beissbarth J."/>
            <person name="Chang A.B."/>
            <person name="Smith-Vaughan H.C."/>
        </authorList>
    </citation>
    <scope>NUCLEOTIDE SEQUENCE [LARGE SCALE GENOMIC DNA]</scope>
    <source>
        <strain evidence="4 5">CCUG 30218</strain>
    </source>
</reference>
<proteinExistence type="inferred from homology"/>
<sequence length="440" mass="49577">MNAQELANKILNTPLINEQDTLKQATRGVVDYFASSLQAKNQFELQQFKDWIMLEGGNKKAWLIGQKQLVAARQAALFNGFQAHYLDYDDVHATVRGHPSSVILSALFASIDKSIHRIDSRRFLTAYVIGVEVMARLGQILNPKLYIRGWHSTITLGGIAATCAIGYLHQYLFLSDAISLAATQSSGMRFVFGSPIKALHAGIAAQNAIQSIDWIKTGLSLPQNPFDKKIGFFMLFGDQCSVEDWGYDWEKNWQIHQLWFKNYPYCSAAAGIADISYKLRNKISNISDILQIEICFYVNSDAALIYQKVDIASQGKFSAEYILASILLNKKLDFQHFEQSQVEPCICQIMSKIHRTYQNNEVNPKKVKIRVQLKNGAILEAISNFPKGSPMNPYSNTQLKEKLELAIGNNSLSQQLYQDISNLKNGINIQDFIQAYQSIL</sequence>
<dbReference type="GO" id="GO:0016829">
    <property type="term" value="F:lyase activity"/>
    <property type="evidence" value="ECO:0007669"/>
    <property type="project" value="InterPro"/>
</dbReference>
<evidence type="ECO:0000256" key="1">
    <source>
        <dbReference type="ARBA" id="ARBA00006174"/>
    </source>
</evidence>
<feature type="domain" description="MmgE/PrpD N-terminal" evidence="2">
    <location>
        <begin position="4"/>
        <end position="238"/>
    </location>
</feature>
<evidence type="ECO:0000259" key="3">
    <source>
        <dbReference type="Pfam" id="PF19305"/>
    </source>
</evidence>
<dbReference type="InterPro" id="IPR042183">
    <property type="entry name" value="MmgE/PrpD_sf_1"/>
</dbReference>
<evidence type="ECO:0000313" key="4">
    <source>
        <dbReference type="EMBL" id="TPH01075.1"/>
    </source>
</evidence>
<dbReference type="InterPro" id="IPR005656">
    <property type="entry name" value="MmgE_PrpD"/>
</dbReference>
<dbReference type="AlphaFoldDB" id="A0A502JSC6"/>
<dbReference type="Pfam" id="PF03972">
    <property type="entry name" value="MmgE_PrpD_N"/>
    <property type="match status" value="1"/>
</dbReference>
<feature type="domain" description="MmgE/PrpD C-terminal" evidence="3">
    <location>
        <begin position="263"/>
        <end position="405"/>
    </location>
</feature>
<organism evidence="4 5">
    <name type="scientific">Haemophilus haemolyticus</name>
    <dbReference type="NCBI Taxonomy" id="726"/>
    <lineage>
        <taxon>Bacteria</taxon>
        <taxon>Pseudomonadati</taxon>
        <taxon>Pseudomonadota</taxon>
        <taxon>Gammaproteobacteria</taxon>
        <taxon>Pasteurellales</taxon>
        <taxon>Pasteurellaceae</taxon>
        <taxon>Haemophilus</taxon>
    </lineage>
</organism>
<comment type="similarity">
    <text evidence="1">Belongs to the PrpD family.</text>
</comment>